<proteinExistence type="predicted"/>
<keyword evidence="3" id="KW-0862">Zinc</keyword>
<organism evidence="7 8">
    <name type="scientific">Tetrapyrgos nigripes</name>
    <dbReference type="NCBI Taxonomy" id="182062"/>
    <lineage>
        <taxon>Eukaryota</taxon>
        <taxon>Fungi</taxon>
        <taxon>Dikarya</taxon>
        <taxon>Basidiomycota</taxon>
        <taxon>Agaricomycotina</taxon>
        <taxon>Agaricomycetes</taxon>
        <taxon>Agaricomycetidae</taxon>
        <taxon>Agaricales</taxon>
        <taxon>Marasmiineae</taxon>
        <taxon>Marasmiaceae</taxon>
        <taxon>Tetrapyrgos</taxon>
    </lineage>
</organism>
<evidence type="ECO:0000256" key="5">
    <source>
        <dbReference type="SAM" id="MobiDB-lite"/>
    </source>
</evidence>
<keyword evidence="8" id="KW-1185">Reference proteome</keyword>
<evidence type="ECO:0000313" key="8">
    <source>
        <dbReference type="Proteomes" id="UP000559256"/>
    </source>
</evidence>
<keyword evidence="1" id="KW-0479">Metal-binding</keyword>
<dbReference type="AlphaFoldDB" id="A0A8H5G3J4"/>
<evidence type="ECO:0000313" key="7">
    <source>
        <dbReference type="EMBL" id="KAF5357705.1"/>
    </source>
</evidence>
<dbReference type="PROSITE" id="PS50089">
    <property type="entry name" value="ZF_RING_2"/>
    <property type="match status" value="1"/>
</dbReference>
<reference evidence="7 8" key="1">
    <citation type="journal article" date="2020" name="ISME J.">
        <title>Uncovering the hidden diversity of litter-decomposition mechanisms in mushroom-forming fungi.</title>
        <authorList>
            <person name="Floudas D."/>
            <person name="Bentzer J."/>
            <person name="Ahren D."/>
            <person name="Johansson T."/>
            <person name="Persson P."/>
            <person name="Tunlid A."/>
        </authorList>
    </citation>
    <scope>NUCLEOTIDE SEQUENCE [LARGE SCALE GENOMIC DNA]</scope>
    <source>
        <strain evidence="7 8">CBS 291.85</strain>
    </source>
</reference>
<dbReference type="Pfam" id="PF00097">
    <property type="entry name" value="zf-C3HC4"/>
    <property type="match status" value="1"/>
</dbReference>
<evidence type="ECO:0000256" key="2">
    <source>
        <dbReference type="ARBA" id="ARBA00022771"/>
    </source>
</evidence>
<dbReference type="InterPro" id="IPR001841">
    <property type="entry name" value="Znf_RING"/>
</dbReference>
<feature type="compositionally biased region" description="Acidic residues" evidence="5">
    <location>
        <begin position="182"/>
        <end position="191"/>
    </location>
</feature>
<sequence>MAQDASPVEEDFSKDWFTERLDLIQQKIPKPSDSSDSESDSSSQLPRRFQWVVESLKKSLNEPEQFSLKLAETSMLLDHTADLSDKPDYVQEFHQFFPDFRRRWQDGRVRDVVQERRSKMPIVRYLPCIPDFPPSEVNGPAPPDWLAMFVHSEIPSVCIEDYNACCNICLEDLEEPPLAMPDDGDDVDPMADDSGGRTSPKLLRQLPCRHVLHENCLPMFQSENYDEVFECPVCRTQVWAKLDEPSVSCPVCNNVVP</sequence>
<name>A0A8H5G3J4_9AGAR</name>
<evidence type="ECO:0000256" key="4">
    <source>
        <dbReference type="PROSITE-ProRule" id="PRU00175"/>
    </source>
</evidence>
<evidence type="ECO:0000259" key="6">
    <source>
        <dbReference type="PROSITE" id="PS50089"/>
    </source>
</evidence>
<dbReference type="Gene3D" id="3.30.40.10">
    <property type="entry name" value="Zinc/RING finger domain, C3HC4 (zinc finger)"/>
    <property type="match status" value="1"/>
</dbReference>
<dbReference type="InterPro" id="IPR018957">
    <property type="entry name" value="Znf_C3HC4_RING-type"/>
</dbReference>
<evidence type="ECO:0000256" key="3">
    <source>
        <dbReference type="ARBA" id="ARBA00022833"/>
    </source>
</evidence>
<feature type="domain" description="RING-type" evidence="6">
    <location>
        <begin position="166"/>
        <end position="235"/>
    </location>
</feature>
<comment type="caution">
    <text evidence="7">The sequence shown here is derived from an EMBL/GenBank/DDBJ whole genome shotgun (WGS) entry which is preliminary data.</text>
</comment>
<accession>A0A8H5G3J4</accession>
<keyword evidence="2 4" id="KW-0863">Zinc-finger</keyword>
<dbReference type="SMART" id="SM00184">
    <property type="entry name" value="RING"/>
    <property type="match status" value="1"/>
</dbReference>
<gene>
    <name evidence="7" type="ORF">D9758_007534</name>
</gene>
<dbReference type="EMBL" id="JAACJM010000050">
    <property type="protein sequence ID" value="KAF5357705.1"/>
    <property type="molecule type" value="Genomic_DNA"/>
</dbReference>
<feature type="region of interest" description="Disordered" evidence="5">
    <location>
        <begin position="177"/>
        <end position="199"/>
    </location>
</feature>
<dbReference type="Proteomes" id="UP000559256">
    <property type="component" value="Unassembled WGS sequence"/>
</dbReference>
<dbReference type="GO" id="GO:0008270">
    <property type="term" value="F:zinc ion binding"/>
    <property type="evidence" value="ECO:0007669"/>
    <property type="project" value="UniProtKB-KW"/>
</dbReference>
<dbReference type="SUPFAM" id="SSF57850">
    <property type="entry name" value="RING/U-box"/>
    <property type="match status" value="1"/>
</dbReference>
<evidence type="ECO:0000256" key="1">
    <source>
        <dbReference type="ARBA" id="ARBA00022723"/>
    </source>
</evidence>
<protein>
    <recommendedName>
        <fullName evidence="6">RING-type domain-containing protein</fullName>
    </recommendedName>
</protein>
<dbReference type="InterPro" id="IPR013083">
    <property type="entry name" value="Znf_RING/FYVE/PHD"/>
</dbReference>
<dbReference type="OrthoDB" id="2623028at2759"/>